<evidence type="ECO:0000256" key="1">
    <source>
        <dbReference type="SAM" id="Phobius"/>
    </source>
</evidence>
<dbReference type="RefSeq" id="WP_091203335.1">
    <property type="nucleotide sequence ID" value="NZ_FONQ01000002.1"/>
</dbReference>
<evidence type="ECO:0000313" key="3">
    <source>
        <dbReference type="Proteomes" id="UP000198596"/>
    </source>
</evidence>
<protein>
    <submittedName>
        <fullName evidence="2">Uncharacterized protein</fullName>
    </submittedName>
</protein>
<accession>A0A1I2BBJ2</accession>
<keyword evidence="1" id="KW-0472">Membrane</keyword>
<dbReference type="AlphaFoldDB" id="A0A1I2BBJ2"/>
<name>A0A1I2BBJ2_9FLAO</name>
<sequence length="330" mass="37604">MSTNVPNNQDDQEIDLMQISRKIGNIFQDFNTFLFRCIRFFVKNAVVILILFVLGFGVGMFLDSTKKTYNHEIIVTPNFGSTDYLYSKIDLLTAKINERDTAFLKSIGIQEPTKITKITIEPIVDVYGFINNSEQNFELLKLMSEDGDLKSIVKETTTSKNYAFHTITLLTKGITESKKGIQPLLNYLNTSDYYNRIQKVSVKNIQQKIKTNDAIVSQIDGILNEFSNSASGNHQKSDKLVYYNENTQLNDVIKTKESLIKEIGNLKVALLSSDKIIKDNSTTINKENTTSINGKLKLILPLVFILIFIFIRFFIAFYKKQSLKAQQIKA</sequence>
<evidence type="ECO:0000313" key="2">
    <source>
        <dbReference type="EMBL" id="SFE53347.1"/>
    </source>
</evidence>
<reference evidence="3" key="1">
    <citation type="submission" date="2016-10" db="EMBL/GenBank/DDBJ databases">
        <authorList>
            <person name="Varghese N."/>
            <person name="Submissions S."/>
        </authorList>
    </citation>
    <scope>NUCLEOTIDE SEQUENCE [LARGE SCALE GENOMIC DNA]</scope>
    <source>
        <strain evidence="3">CGMCC 1.9227</strain>
    </source>
</reference>
<dbReference type="OrthoDB" id="1452530at2"/>
<keyword evidence="1" id="KW-1133">Transmembrane helix</keyword>
<gene>
    <name evidence="2" type="ORF">SAMN04488131_102288</name>
</gene>
<feature type="transmembrane region" description="Helical" evidence="1">
    <location>
        <begin position="40"/>
        <end position="62"/>
    </location>
</feature>
<proteinExistence type="predicted"/>
<dbReference type="STRING" id="935223.SAMN04488131_102288"/>
<keyword evidence="1" id="KW-0812">Transmembrane</keyword>
<feature type="transmembrane region" description="Helical" evidence="1">
    <location>
        <begin position="298"/>
        <end position="318"/>
    </location>
</feature>
<dbReference type="Proteomes" id="UP000198596">
    <property type="component" value="Unassembled WGS sequence"/>
</dbReference>
<dbReference type="EMBL" id="FONQ01000002">
    <property type="protein sequence ID" value="SFE53347.1"/>
    <property type="molecule type" value="Genomic_DNA"/>
</dbReference>
<keyword evidence="3" id="KW-1185">Reference proteome</keyword>
<organism evidence="2 3">
    <name type="scientific">Flavobacterium xueshanense</name>
    <dbReference type="NCBI Taxonomy" id="935223"/>
    <lineage>
        <taxon>Bacteria</taxon>
        <taxon>Pseudomonadati</taxon>
        <taxon>Bacteroidota</taxon>
        <taxon>Flavobacteriia</taxon>
        <taxon>Flavobacteriales</taxon>
        <taxon>Flavobacteriaceae</taxon>
        <taxon>Flavobacterium</taxon>
    </lineage>
</organism>